<comment type="caution">
    <text evidence="1">The sequence shown here is derived from an EMBL/GenBank/DDBJ whole genome shotgun (WGS) entry which is preliminary data.</text>
</comment>
<dbReference type="SUPFAM" id="SSF48452">
    <property type="entry name" value="TPR-like"/>
    <property type="match status" value="1"/>
</dbReference>
<dbReference type="Gene3D" id="1.25.40.10">
    <property type="entry name" value="Tetratricopeptide repeat domain"/>
    <property type="match status" value="1"/>
</dbReference>
<evidence type="ECO:0000313" key="2">
    <source>
        <dbReference type="Proteomes" id="UP000029738"/>
    </source>
</evidence>
<proteinExistence type="predicted"/>
<name>A0A8S9T5E0_9CYAN</name>
<reference evidence="1" key="2">
    <citation type="submission" date="2019-11" db="EMBL/GenBank/DDBJ databases">
        <title>Improved Assembly of Tolypothrix boutellei genome.</title>
        <authorList>
            <person name="Sarangi A.N."/>
            <person name="Mukherjee M."/>
            <person name="Ghosh S."/>
            <person name="Singh D."/>
            <person name="Das A."/>
            <person name="Kant S."/>
            <person name="Prusty A."/>
            <person name="Tripathy S."/>
        </authorList>
    </citation>
    <scope>NUCLEOTIDE SEQUENCE</scope>
    <source>
        <strain evidence="1">VB521301</strain>
    </source>
</reference>
<dbReference type="OrthoDB" id="255821at2"/>
<dbReference type="RefSeq" id="WP_072040753.1">
    <property type="nucleotide sequence ID" value="NZ_JHEG04000001.1"/>
</dbReference>
<reference evidence="1" key="1">
    <citation type="journal article" date="2015" name="Genome Announc.">
        <title>Draft Genome Sequence of Tolypothrix boutellei Strain VB521301.</title>
        <authorList>
            <person name="Chandrababunaidu M.M."/>
            <person name="Singh D."/>
            <person name="Sen D."/>
            <person name="Bhan S."/>
            <person name="Das S."/>
            <person name="Gupta A."/>
            <person name="Adhikary S.P."/>
            <person name="Tripathy S."/>
        </authorList>
    </citation>
    <scope>NUCLEOTIDE SEQUENCE</scope>
    <source>
        <strain evidence="1">VB521301</strain>
    </source>
</reference>
<evidence type="ECO:0000313" key="1">
    <source>
        <dbReference type="EMBL" id="KAF3886749.1"/>
    </source>
</evidence>
<keyword evidence="2" id="KW-1185">Reference proteome</keyword>
<protein>
    <submittedName>
        <fullName evidence="1">Tetratricopeptide repeat protein</fullName>
    </submittedName>
</protein>
<accession>A0A8S9T5E0</accession>
<dbReference type="EMBL" id="JHEG04000001">
    <property type="protein sequence ID" value="KAF3886749.1"/>
    <property type="molecule type" value="Genomic_DNA"/>
</dbReference>
<sequence>MSEKIAQLQQAILLNPNDVETHYNLGVFLKR</sequence>
<dbReference type="Proteomes" id="UP000029738">
    <property type="component" value="Unassembled WGS sequence"/>
</dbReference>
<dbReference type="AlphaFoldDB" id="A0A8S9T5E0"/>
<gene>
    <name evidence="1" type="ORF">DA73_0400015610</name>
</gene>
<dbReference type="Pfam" id="PF13414">
    <property type="entry name" value="TPR_11"/>
    <property type="match status" value="1"/>
</dbReference>
<organism evidence="1 2">
    <name type="scientific">Tolypothrix bouteillei VB521301</name>
    <dbReference type="NCBI Taxonomy" id="1479485"/>
    <lineage>
        <taxon>Bacteria</taxon>
        <taxon>Bacillati</taxon>
        <taxon>Cyanobacteriota</taxon>
        <taxon>Cyanophyceae</taxon>
        <taxon>Nostocales</taxon>
        <taxon>Tolypothrichaceae</taxon>
        <taxon>Tolypothrix</taxon>
    </lineage>
</organism>
<dbReference type="InterPro" id="IPR011990">
    <property type="entry name" value="TPR-like_helical_dom_sf"/>
</dbReference>